<reference evidence="1" key="1">
    <citation type="submission" date="2017-07" db="EMBL/GenBank/DDBJ databases">
        <title>Leptospira spp. isolated from tropical soils.</title>
        <authorList>
            <person name="Thibeaux R."/>
            <person name="Iraola G."/>
            <person name="Ferres I."/>
            <person name="Bierque E."/>
            <person name="Girault D."/>
            <person name="Soupe-Gilbert M.-E."/>
            <person name="Picardeau M."/>
            <person name="Goarant C."/>
        </authorList>
    </citation>
    <scope>NUCLEOTIDE SEQUENCE [LARGE SCALE GENOMIC DNA]</scope>
    <source>
        <strain evidence="1">ATI7-C-A5</strain>
    </source>
</reference>
<dbReference type="AlphaFoldDB" id="A0A2N0BNI4"/>
<evidence type="ECO:0000313" key="1">
    <source>
        <dbReference type="EMBL" id="PJZ93920.1"/>
    </source>
</evidence>
<gene>
    <name evidence="1" type="ORF">CH379_05230</name>
</gene>
<protein>
    <submittedName>
        <fullName evidence="1">Uncharacterized protein</fullName>
    </submittedName>
</protein>
<name>A0A2N0BNI4_9LEPT</name>
<proteinExistence type="predicted"/>
<accession>A0A2N0BBJ5</accession>
<comment type="caution">
    <text evidence="1">The sequence shown here is derived from an EMBL/GenBank/DDBJ whole genome shotgun (WGS) entry which is preliminary data.</text>
</comment>
<sequence>MFAKIFLFFSRNKTVSFRKIAIFFLTFTLCPVVYGDTVVLKNGQKIRADRVRMKNGGNLVEIVTGNKVETIPFSRIESILPDFPAKKSKTDSVAKTPKVSETPKVSVSERAKTTKVAEIAKVSETPKTTQVQVAETAQVPETVKNTKVEDVPKVSETANTPNVEENSSAVALKNYDVIANKPVKKSRWRLLQALVPFWSPLLLSDRGSQQLLGGLMVFTKLFILYDGQTYFQKPRPYLHLGSSDSSPEGVRDFYTLMPVATANGGSGGGALLLYFGYRASEQVISSKGDRMEEDLFYERRRNYAYLLLTAITLDIFLSNADLSSGDLKSVNVSTSDGGRTNSLSFTWVF</sequence>
<dbReference type="EMBL" id="NPEF01000036">
    <property type="protein sequence ID" value="PJZ93920.1"/>
    <property type="molecule type" value="Genomic_DNA"/>
</dbReference>
<accession>A0A2N0BNI4</accession>
<organism evidence="1">
    <name type="scientific">Leptospira ellisii</name>
    <dbReference type="NCBI Taxonomy" id="2023197"/>
    <lineage>
        <taxon>Bacteria</taxon>
        <taxon>Pseudomonadati</taxon>
        <taxon>Spirochaetota</taxon>
        <taxon>Spirochaetia</taxon>
        <taxon>Leptospirales</taxon>
        <taxon>Leptospiraceae</taxon>
        <taxon>Leptospira</taxon>
    </lineage>
</organism>